<accession>A0ACB5UIG4</accession>
<gene>
    <name evidence="1" type="ORF">AN2V17_14880</name>
</gene>
<evidence type="ECO:0000313" key="2">
    <source>
        <dbReference type="Proteomes" id="UP001374599"/>
    </source>
</evidence>
<protein>
    <submittedName>
        <fullName evidence="1">ABC transporter permease</fullName>
    </submittedName>
</protein>
<sequence>MVSEKRFEVLRTLMAVIIALALAFVIVIFVSDEPIETLKVFLLGPFKSKRYMGNVIELFIPLAFAGLATSVFFQAELFNLGSEGIYYISGIVATIVALKFIDGGFMQGFLAIAVAALVGMVLGVIPGILKAKWDANVLVTSLMFNSIYFGIGFYILNYYLRDPILTEVASYRFAETTVLANLVPGTRIHIGLIIVLMMALLVYLFFYKTKWGYSLRMTGINSVFSKYIGIKTFWIIIIAHLIAGFIAGMGGAVEVLGMYNRFRWTALPGLGFDGALVAMLGKNKPFGTLGAALFLAYIRISADLMARLTNVPAEMVAIIQAVIILLISGERFLFYWRQRMLLKEAK</sequence>
<dbReference type="Proteomes" id="UP001374599">
    <property type="component" value="Unassembled WGS sequence"/>
</dbReference>
<dbReference type="EMBL" id="BTPU01000023">
    <property type="protein sequence ID" value="GMQ62256.1"/>
    <property type="molecule type" value="Genomic_DNA"/>
</dbReference>
<comment type="caution">
    <text evidence="1">The sequence shown here is derived from an EMBL/GenBank/DDBJ whole genome shotgun (WGS) entry which is preliminary data.</text>
</comment>
<reference evidence="1" key="1">
    <citation type="submission" date="2023-09" db="EMBL/GenBank/DDBJ databases">
        <title>Vallitalea sediminicola and Vallitalea maricola sp. nov., anaerobic bacteria isolated from marine sediment.</title>
        <authorList>
            <person name="Hirano S."/>
            <person name="Maeda A."/>
            <person name="Terahara T."/>
            <person name="Mori K."/>
            <person name="Hamada M."/>
            <person name="Matsumoto R."/>
            <person name="Kobayashi T."/>
        </authorList>
    </citation>
    <scope>NUCLEOTIDE SEQUENCE</scope>
    <source>
        <strain evidence="1">AN17-2</strain>
    </source>
</reference>
<evidence type="ECO:0000313" key="1">
    <source>
        <dbReference type="EMBL" id="GMQ62256.1"/>
    </source>
</evidence>
<name>A0ACB5UIG4_9FIRM</name>
<keyword evidence="2" id="KW-1185">Reference proteome</keyword>
<proteinExistence type="predicted"/>
<organism evidence="1 2">
    <name type="scientific">Vallitalea maricola</name>
    <dbReference type="NCBI Taxonomy" id="3074433"/>
    <lineage>
        <taxon>Bacteria</taxon>
        <taxon>Bacillati</taxon>
        <taxon>Bacillota</taxon>
        <taxon>Clostridia</taxon>
        <taxon>Lachnospirales</taxon>
        <taxon>Vallitaleaceae</taxon>
        <taxon>Vallitalea</taxon>
    </lineage>
</organism>